<feature type="region of interest" description="Disordered" evidence="1">
    <location>
        <begin position="449"/>
        <end position="469"/>
    </location>
</feature>
<keyword evidence="3" id="KW-1185">Reference proteome</keyword>
<dbReference type="Gene3D" id="3.80.10.10">
    <property type="entry name" value="Ribonuclease Inhibitor"/>
    <property type="match status" value="1"/>
</dbReference>
<dbReference type="OrthoDB" id="3353982at2759"/>
<dbReference type="AlphaFoldDB" id="A0A8K0XUN0"/>
<evidence type="ECO:0000313" key="3">
    <source>
        <dbReference type="Proteomes" id="UP000813824"/>
    </source>
</evidence>
<accession>A0A8K0XUN0</accession>
<proteinExistence type="predicted"/>
<evidence type="ECO:0000256" key="1">
    <source>
        <dbReference type="SAM" id="MobiDB-lite"/>
    </source>
</evidence>
<feature type="region of interest" description="Disordered" evidence="1">
    <location>
        <begin position="316"/>
        <end position="340"/>
    </location>
</feature>
<protein>
    <submittedName>
        <fullName evidence="2">Uncharacterized protein</fullName>
    </submittedName>
</protein>
<name>A0A8K0XUN0_9AGAR</name>
<organism evidence="2 3">
    <name type="scientific">Cristinia sonorae</name>
    <dbReference type="NCBI Taxonomy" id="1940300"/>
    <lineage>
        <taxon>Eukaryota</taxon>
        <taxon>Fungi</taxon>
        <taxon>Dikarya</taxon>
        <taxon>Basidiomycota</taxon>
        <taxon>Agaricomycotina</taxon>
        <taxon>Agaricomycetes</taxon>
        <taxon>Agaricomycetidae</taxon>
        <taxon>Agaricales</taxon>
        <taxon>Pleurotineae</taxon>
        <taxon>Stephanosporaceae</taxon>
        <taxon>Cristinia</taxon>
    </lineage>
</organism>
<evidence type="ECO:0000313" key="2">
    <source>
        <dbReference type="EMBL" id="KAH8107748.1"/>
    </source>
</evidence>
<dbReference type="SUPFAM" id="SSF52047">
    <property type="entry name" value="RNI-like"/>
    <property type="match status" value="1"/>
</dbReference>
<comment type="caution">
    <text evidence="2">The sequence shown here is derived from an EMBL/GenBank/DDBJ whole genome shotgun (WGS) entry which is preliminary data.</text>
</comment>
<gene>
    <name evidence="2" type="ORF">BXZ70DRAFT_903215</name>
</gene>
<sequence>MVRATIAEQLPPELYGDIVDCLPDDNIQQDLLSFTRALPFAPIPLERLFRNIRLSAPIRVVQFYSRIRKDADARGWVRTLSLETWEADADVVINILAQFPRLRELRLFMGPNFSPDHLEEIFIRPKAGLELLSLRFRPYVQRATYYQFLAGAYFDSLIFALAKWPASSIPTLSIIQDPLDPTIAPTKFAQPFVFHRLDPFSTLCRAPSMDALSNFRLRVPSRQISRFIYQPHRSFPALKLLDLSTCDVRGVDVEAILGRFTKLEHLILDKCNLITQKELPEGGADSQWAAIGKIMALSGVKRTKDREKKVKAWLEATAEHSEPTTESSSRASKAKRGRKGLATATISLRETATPEAAPVFVEGGKTAKELGFKPGTRIHVLPPKPKLTSVAISLPAHANRAQLTPEVIRAEFERGWAEGISQLVARRNRLKTSWYNGVARVVQFEDTISHEEDDKSDDDGGGAEYGLSGLKEIDNDDERTFSLGMDVDRCPVLCLAGSTKLSEEHVENCGHLIGRDVWFDEL</sequence>
<dbReference type="InterPro" id="IPR032675">
    <property type="entry name" value="LRR_dom_sf"/>
</dbReference>
<dbReference type="Proteomes" id="UP000813824">
    <property type="component" value="Unassembled WGS sequence"/>
</dbReference>
<reference evidence="2" key="1">
    <citation type="journal article" date="2021" name="New Phytol.">
        <title>Evolutionary innovations through gain and loss of genes in the ectomycorrhizal Boletales.</title>
        <authorList>
            <person name="Wu G."/>
            <person name="Miyauchi S."/>
            <person name="Morin E."/>
            <person name="Kuo A."/>
            <person name="Drula E."/>
            <person name="Varga T."/>
            <person name="Kohler A."/>
            <person name="Feng B."/>
            <person name="Cao Y."/>
            <person name="Lipzen A."/>
            <person name="Daum C."/>
            <person name="Hundley H."/>
            <person name="Pangilinan J."/>
            <person name="Johnson J."/>
            <person name="Barry K."/>
            <person name="LaButti K."/>
            <person name="Ng V."/>
            <person name="Ahrendt S."/>
            <person name="Min B."/>
            <person name="Choi I.G."/>
            <person name="Park H."/>
            <person name="Plett J.M."/>
            <person name="Magnuson J."/>
            <person name="Spatafora J.W."/>
            <person name="Nagy L.G."/>
            <person name="Henrissat B."/>
            <person name="Grigoriev I.V."/>
            <person name="Yang Z.L."/>
            <person name="Xu J."/>
            <person name="Martin F.M."/>
        </authorList>
    </citation>
    <scope>NUCLEOTIDE SEQUENCE</scope>
    <source>
        <strain evidence="2">KKN 215</strain>
    </source>
</reference>
<dbReference type="EMBL" id="JAEVFJ010000001">
    <property type="protein sequence ID" value="KAH8107748.1"/>
    <property type="molecule type" value="Genomic_DNA"/>
</dbReference>